<feature type="transmembrane region" description="Helical" evidence="1">
    <location>
        <begin position="78"/>
        <end position="98"/>
    </location>
</feature>
<feature type="transmembrane region" description="Helical" evidence="1">
    <location>
        <begin position="201"/>
        <end position="219"/>
    </location>
</feature>
<dbReference type="GO" id="GO:0080120">
    <property type="term" value="P:CAAX-box protein maturation"/>
    <property type="evidence" value="ECO:0007669"/>
    <property type="project" value="UniProtKB-ARBA"/>
</dbReference>
<keyword evidence="1" id="KW-0472">Membrane</keyword>
<dbReference type="AlphaFoldDB" id="A0A1F7JBT1"/>
<proteinExistence type="predicted"/>
<feature type="transmembrane region" description="Helical" evidence="1">
    <location>
        <begin position="110"/>
        <end position="127"/>
    </location>
</feature>
<keyword evidence="1" id="KW-1133">Transmembrane helix</keyword>
<accession>A0A1F7JBT1</accession>
<reference evidence="3 4" key="1">
    <citation type="journal article" date="2016" name="Nat. Commun.">
        <title>Thousands of microbial genomes shed light on interconnected biogeochemical processes in an aquifer system.</title>
        <authorList>
            <person name="Anantharaman K."/>
            <person name="Brown C.T."/>
            <person name="Hug L.A."/>
            <person name="Sharon I."/>
            <person name="Castelle C.J."/>
            <person name="Probst A.J."/>
            <person name="Thomas B.C."/>
            <person name="Singh A."/>
            <person name="Wilkins M.J."/>
            <person name="Karaoz U."/>
            <person name="Brodie E.L."/>
            <person name="Williams K.H."/>
            <person name="Hubbard S.S."/>
            <person name="Banfield J.F."/>
        </authorList>
    </citation>
    <scope>NUCLEOTIDE SEQUENCE [LARGE SCALE GENOMIC DNA]</scope>
</reference>
<protein>
    <recommendedName>
        <fullName evidence="2">CAAX prenyl protease 2/Lysostaphin resistance protein A-like domain-containing protein</fullName>
    </recommendedName>
</protein>
<dbReference type="EMBL" id="MGAT01000006">
    <property type="protein sequence ID" value="OGK53088.1"/>
    <property type="molecule type" value="Genomic_DNA"/>
</dbReference>
<dbReference type="InterPro" id="IPR003675">
    <property type="entry name" value="Rce1/LyrA-like_dom"/>
</dbReference>
<name>A0A1F7JBT1_9BACT</name>
<dbReference type="GO" id="GO:0004175">
    <property type="term" value="F:endopeptidase activity"/>
    <property type="evidence" value="ECO:0007669"/>
    <property type="project" value="UniProtKB-ARBA"/>
</dbReference>
<feature type="transmembrane region" description="Helical" evidence="1">
    <location>
        <begin position="12"/>
        <end position="29"/>
    </location>
</feature>
<feature type="transmembrane region" description="Helical" evidence="1">
    <location>
        <begin position="147"/>
        <end position="168"/>
    </location>
</feature>
<organism evidence="3 4">
    <name type="scientific">Candidatus Roizmanbacteria bacterium RIFCSPLOWO2_01_FULL_44_13</name>
    <dbReference type="NCBI Taxonomy" id="1802069"/>
    <lineage>
        <taxon>Bacteria</taxon>
        <taxon>Candidatus Roizmaniibacteriota</taxon>
    </lineage>
</organism>
<dbReference type="Pfam" id="PF02517">
    <property type="entry name" value="Rce1-like"/>
    <property type="match status" value="1"/>
</dbReference>
<feature type="transmembrane region" description="Helical" evidence="1">
    <location>
        <begin position="175"/>
        <end position="195"/>
    </location>
</feature>
<dbReference type="PANTHER" id="PTHR36435:SF1">
    <property type="entry name" value="CAAX AMINO TERMINAL PROTEASE FAMILY PROTEIN"/>
    <property type="match status" value="1"/>
</dbReference>
<keyword evidence="1" id="KW-0812">Transmembrane</keyword>
<feature type="domain" description="CAAX prenyl protease 2/Lysostaphin resistance protein A-like" evidence="2">
    <location>
        <begin position="112"/>
        <end position="214"/>
    </location>
</feature>
<sequence>MKEKTTPTQKALNLWAIILIIWSVYRSFLKMPEWFDELVAKPLVFVLPVFYYIVKIDKKPLLSSLLINLKPKKLVSDFLYSLVLAVMFLGAAALALYLRFKNISLPILPQGNQIFLIVILAIATGITEEILSRGFVLKKLYDESKNYFSSIFISSILFFILHIPILFANAKITGNLLLAFMATDMVLSIINGYLFLERKSLLPPILIHAFYNIMVSLLFL</sequence>
<dbReference type="PANTHER" id="PTHR36435">
    <property type="entry name" value="SLR1288 PROTEIN"/>
    <property type="match status" value="1"/>
</dbReference>
<gene>
    <name evidence="3" type="ORF">A2970_00480</name>
</gene>
<evidence type="ECO:0000256" key="1">
    <source>
        <dbReference type="SAM" id="Phobius"/>
    </source>
</evidence>
<evidence type="ECO:0000313" key="4">
    <source>
        <dbReference type="Proteomes" id="UP000178857"/>
    </source>
</evidence>
<dbReference type="InterPro" id="IPR052710">
    <property type="entry name" value="CAAX_protease"/>
</dbReference>
<dbReference type="STRING" id="1802069.A2970_00480"/>
<evidence type="ECO:0000259" key="2">
    <source>
        <dbReference type="Pfam" id="PF02517"/>
    </source>
</evidence>
<evidence type="ECO:0000313" key="3">
    <source>
        <dbReference type="EMBL" id="OGK53088.1"/>
    </source>
</evidence>
<dbReference type="Proteomes" id="UP000178857">
    <property type="component" value="Unassembled WGS sequence"/>
</dbReference>
<comment type="caution">
    <text evidence="3">The sequence shown here is derived from an EMBL/GenBank/DDBJ whole genome shotgun (WGS) entry which is preliminary data.</text>
</comment>